<dbReference type="Proteomes" id="UP001489004">
    <property type="component" value="Unassembled WGS sequence"/>
</dbReference>
<protein>
    <recommendedName>
        <fullName evidence="7">Ammonium transporter AmtB-like domain-containing protein</fullName>
    </recommendedName>
</protein>
<reference evidence="8 9" key="1">
    <citation type="journal article" date="2024" name="Nat. Commun.">
        <title>Phylogenomics reveals the evolutionary origins of lichenization in chlorophyte algae.</title>
        <authorList>
            <person name="Puginier C."/>
            <person name="Libourel C."/>
            <person name="Otte J."/>
            <person name="Skaloud P."/>
            <person name="Haon M."/>
            <person name="Grisel S."/>
            <person name="Petersen M."/>
            <person name="Berrin J.G."/>
            <person name="Delaux P.M."/>
            <person name="Dal Grande F."/>
            <person name="Keller J."/>
        </authorList>
    </citation>
    <scope>NUCLEOTIDE SEQUENCE [LARGE SCALE GENOMIC DNA]</scope>
    <source>
        <strain evidence="8 9">SAG 2043</strain>
    </source>
</reference>
<dbReference type="Gene3D" id="1.10.3430.10">
    <property type="entry name" value="Ammonium transporter AmtB like domains"/>
    <property type="match status" value="1"/>
</dbReference>
<accession>A0AAW1QQA5</accession>
<feature type="transmembrane region" description="Helical" evidence="6">
    <location>
        <begin position="91"/>
        <end position="113"/>
    </location>
</feature>
<dbReference type="InterPro" id="IPR024041">
    <property type="entry name" value="NH4_transpt_AmtB-like_dom"/>
</dbReference>
<dbReference type="PANTHER" id="PTHR11730">
    <property type="entry name" value="AMMONIUM TRANSPORTER"/>
    <property type="match status" value="1"/>
</dbReference>
<dbReference type="PRINTS" id="PR00342">
    <property type="entry name" value="RHESUSRHD"/>
</dbReference>
<dbReference type="AlphaFoldDB" id="A0AAW1QQA5"/>
<feature type="transmembrane region" description="Helical" evidence="6">
    <location>
        <begin position="60"/>
        <end position="79"/>
    </location>
</feature>
<evidence type="ECO:0000256" key="1">
    <source>
        <dbReference type="ARBA" id="ARBA00004141"/>
    </source>
</evidence>
<feature type="transmembrane region" description="Helical" evidence="6">
    <location>
        <begin position="185"/>
        <end position="203"/>
    </location>
</feature>
<organism evidence="8 9">
    <name type="scientific">[Myrmecia] bisecta</name>
    <dbReference type="NCBI Taxonomy" id="41462"/>
    <lineage>
        <taxon>Eukaryota</taxon>
        <taxon>Viridiplantae</taxon>
        <taxon>Chlorophyta</taxon>
        <taxon>core chlorophytes</taxon>
        <taxon>Trebouxiophyceae</taxon>
        <taxon>Trebouxiales</taxon>
        <taxon>Trebouxiaceae</taxon>
        <taxon>Myrmecia</taxon>
    </lineage>
</organism>
<proteinExistence type="inferred from homology"/>
<gene>
    <name evidence="8" type="ORF">WJX72_004894</name>
</gene>
<feature type="transmembrane region" description="Helical" evidence="6">
    <location>
        <begin position="255"/>
        <end position="282"/>
    </location>
</feature>
<feature type="transmembrane region" description="Helical" evidence="6">
    <location>
        <begin position="215"/>
        <end position="235"/>
    </location>
</feature>
<dbReference type="SUPFAM" id="SSF111352">
    <property type="entry name" value="Ammonium transporter"/>
    <property type="match status" value="1"/>
</dbReference>
<keyword evidence="3 6" id="KW-0812">Transmembrane</keyword>
<dbReference type="EMBL" id="JALJOR010000002">
    <property type="protein sequence ID" value="KAK9823721.1"/>
    <property type="molecule type" value="Genomic_DNA"/>
</dbReference>
<feature type="domain" description="Ammonium transporter AmtB-like" evidence="7">
    <location>
        <begin position="59"/>
        <end position="413"/>
    </location>
</feature>
<name>A0AAW1QQA5_9CHLO</name>
<evidence type="ECO:0000256" key="3">
    <source>
        <dbReference type="ARBA" id="ARBA00022692"/>
    </source>
</evidence>
<keyword evidence="4 6" id="KW-1133">Transmembrane helix</keyword>
<evidence type="ECO:0000256" key="4">
    <source>
        <dbReference type="ARBA" id="ARBA00022989"/>
    </source>
</evidence>
<keyword evidence="5 6" id="KW-0472">Membrane</keyword>
<evidence type="ECO:0000256" key="5">
    <source>
        <dbReference type="ARBA" id="ARBA00023136"/>
    </source>
</evidence>
<sequence>MDEVLLPLTGHRKTMEWNLRGAFAAPLAPIIVVLLGLFAVFTKYNDSNATDAHVQRYYVFYTHVSIMVFVGFGFLMTFLRRYSYSAVGLNFFTSCLVMLEAILVVGAVQQVVWGSAAAGKIEVDLPLLIDAGFCAAAAMISFGAVLGKLSPTQLTFLLLLEVPLYAINQHLVFDTFKALDIGGSMSIHAFGAYYGLAASLVLCGPGSGSSHLKNGASYTSDMTAMIGTIFLWIFWPSFNGALASNPAAVATGGVQFQFHCIINTIIALLGACVSTFAASAAYDGKFNMVHIQNATLAGGVAIGSAANMKILPGGALLVGVLAGVLSTTGYKYIAPTLEAKIALRDTCGVHNLHGMPGVLGGLAAAAASALAFSANEPILRHGKQQWLYQLLALAVTLAIALVGGALAGTLVRLCSPARHTLGPELMYEDGVFWEEVEAEEGEDWHGGAATNGTNGISM</sequence>
<evidence type="ECO:0000259" key="7">
    <source>
        <dbReference type="Pfam" id="PF00909"/>
    </source>
</evidence>
<feature type="transmembrane region" description="Helical" evidence="6">
    <location>
        <begin position="353"/>
        <end position="374"/>
    </location>
</feature>
<feature type="transmembrane region" description="Helical" evidence="6">
    <location>
        <begin position="21"/>
        <end position="40"/>
    </location>
</feature>
<evidence type="ECO:0000313" key="9">
    <source>
        <dbReference type="Proteomes" id="UP001489004"/>
    </source>
</evidence>
<dbReference type="Pfam" id="PF00909">
    <property type="entry name" value="Ammonium_transp"/>
    <property type="match status" value="1"/>
</dbReference>
<evidence type="ECO:0000256" key="6">
    <source>
        <dbReference type="SAM" id="Phobius"/>
    </source>
</evidence>
<evidence type="ECO:0000313" key="8">
    <source>
        <dbReference type="EMBL" id="KAK9823721.1"/>
    </source>
</evidence>
<feature type="transmembrane region" description="Helical" evidence="6">
    <location>
        <begin position="386"/>
        <end position="411"/>
    </location>
</feature>
<dbReference type="InterPro" id="IPR002229">
    <property type="entry name" value="RhesusRHD"/>
</dbReference>
<keyword evidence="9" id="KW-1185">Reference proteome</keyword>
<feature type="transmembrane region" description="Helical" evidence="6">
    <location>
        <begin position="125"/>
        <end position="147"/>
    </location>
</feature>
<evidence type="ECO:0000256" key="2">
    <source>
        <dbReference type="ARBA" id="ARBA00011036"/>
    </source>
</evidence>
<dbReference type="GO" id="GO:0008519">
    <property type="term" value="F:ammonium channel activity"/>
    <property type="evidence" value="ECO:0007669"/>
    <property type="project" value="InterPro"/>
</dbReference>
<comment type="subcellular location">
    <subcellularLocation>
        <location evidence="1">Membrane</location>
        <topology evidence="1">Multi-pass membrane protein</topology>
    </subcellularLocation>
</comment>
<dbReference type="PANTHER" id="PTHR11730:SF60">
    <property type="entry name" value="RH50, ISOFORM D"/>
    <property type="match status" value="1"/>
</dbReference>
<feature type="transmembrane region" description="Helical" evidence="6">
    <location>
        <begin position="314"/>
        <end position="333"/>
    </location>
</feature>
<comment type="similarity">
    <text evidence="2">Belongs to the ammonium transporter (TC 2.A.49) family. Rh subfamily.</text>
</comment>
<dbReference type="GO" id="GO:0097272">
    <property type="term" value="P:ammonium homeostasis"/>
    <property type="evidence" value="ECO:0007669"/>
    <property type="project" value="TreeGrafter"/>
</dbReference>
<dbReference type="GO" id="GO:0005886">
    <property type="term" value="C:plasma membrane"/>
    <property type="evidence" value="ECO:0007669"/>
    <property type="project" value="InterPro"/>
</dbReference>
<dbReference type="InterPro" id="IPR029020">
    <property type="entry name" value="Ammonium/urea_transptr"/>
</dbReference>
<comment type="caution">
    <text evidence="8">The sequence shown here is derived from an EMBL/GenBank/DDBJ whole genome shotgun (WGS) entry which is preliminary data.</text>
</comment>